<feature type="transmembrane region" description="Helical" evidence="8">
    <location>
        <begin position="153"/>
        <end position="169"/>
    </location>
</feature>
<dbReference type="SUPFAM" id="SSF103481">
    <property type="entry name" value="Multidrug resistance efflux transporter EmrE"/>
    <property type="match status" value="2"/>
</dbReference>
<evidence type="ECO:0000256" key="5">
    <source>
        <dbReference type="ARBA" id="ARBA00022692"/>
    </source>
</evidence>
<feature type="transmembrane region" description="Helical" evidence="8">
    <location>
        <begin position="266"/>
        <end position="288"/>
    </location>
</feature>
<gene>
    <name evidence="10" type="ORF">NRIC_35230</name>
</gene>
<dbReference type="PANTHER" id="PTHR22911:SF137">
    <property type="entry name" value="SOLUTE CARRIER FAMILY 35 MEMBER G2-RELATED"/>
    <property type="match status" value="1"/>
</dbReference>
<dbReference type="GO" id="GO:0005886">
    <property type="term" value="C:plasma membrane"/>
    <property type="evidence" value="ECO:0007669"/>
    <property type="project" value="UniProtKB-SubCell"/>
</dbReference>
<feature type="domain" description="EamA" evidence="9">
    <location>
        <begin position="6"/>
        <end position="146"/>
    </location>
</feature>
<feature type="transmembrane region" description="Helical" evidence="8">
    <location>
        <begin position="130"/>
        <end position="147"/>
    </location>
</feature>
<keyword evidence="7 8" id="KW-0472">Membrane</keyword>
<comment type="subcellular location">
    <subcellularLocation>
        <location evidence="1">Cell membrane</location>
        <topology evidence="1">Multi-pass membrane protein</topology>
    </subcellularLocation>
</comment>
<evidence type="ECO:0000313" key="11">
    <source>
        <dbReference type="Proteomes" id="UP000290567"/>
    </source>
</evidence>
<feature type="transmembrane region" description="Helical" evidence="8">
    <location>
        <begin position="37"/>
        <end position="63"/>
    </location>
</feature>
<reference evidence="11" key="1">
    <citation type="submission" date="2019-02" db="EMBL/GenBank/DDBJ databases">
        <title>Draft genome sequence of Enterococcus sp. Gos25-1.</title>
        <authorList>
            <person name="Tanaka N."/>
            <person name="Shiwa Y."/>
            <person name="Fujita N."/>
        </authorList>
    </citation>
    <scope>NUCLEOTIDE SEQUENCE [LARGE SCALE GENOMIC DNA]</scope>
    <source>
        <strain evidence="11">Gos25-1</strain>
    </source>
</reference>
<dbReference type="RefSeq" id="WP_307720549.1">
    <property type="nucleotide sequence ID" value="NZ_BJCC01000034.1"/>
</dbReference>
<evidence type="ECO:0000256" key="2">
    <source>
        <dbReference type="ARBA" id="ARBA00007362"/>
    </source>
</evidence>
<feature type="transmembrane region" description="Helical" evidence="8">
    <location>
        <begin position="212"/>
        <end position="231"/>
    </location>
</feature>
<evidence type="ECO:0000256" key="8">
    <source>
        <dbReference type="SAM" id="Phobius"/>
    </source>
</evidence>
<name>A0A4P5PJ68_9ENTE</name>
<keyword evidence="5 8" id="KW-0812">Transmembrane</keyword>
<evidence type="ECO:0000256" key="3">
    <source>
        <dbReference type="ARBA" id="ARBA00022448"/>
    </source>
</evidence>
<dbReference type="InterPro" id="IPR004626">
    <property type="entry name" value="RarD"/>
</dbReference>
<proteinExistence type="inferred from homology"/>
<keyword evidence="3" id="KW-0813">Transport</keyword>
<comment type="similarity">
    <text evidence="2">Belongs to the EamA transporter family.</text>
</comment>
<feature type="transmembrane region" description="Helical" evidence="8">
    <location>
        <begin position="7"/>
        <end position="25"/>
    </location>
</feature>
<dbReference type="InterPro" id="IPR000620">
    <property type="entry name" value="EamA_dom"/>
</dbReference>
<dbReference type="NCBIfam" id="TIGR00688">
    <property type="entry name" value="rarD"/>
    <property type="match status" value="1"/>
</dbReference>
<dbReference type="PANTHER" id="PTHR22911">
    <property type="entry name" value="ACYL-MALONYL CONDENSING ENZYME-RELATED"/>
    <property type="match status" value="1"/>
</dbReference>
<dbReference type="EMBL" id="BJCC01000034">
    <property type="protein sequence ID" value="GCF95632.1"/>
    <property type="molecule type" value="Genomic_DNA"/>
</dbReference>
<dbReference type="InterPro" id="IPR037185">
    <property type="entry name" value="EmrE-like"/>
</dbReference>
<protein>
    <submittedName>
        <fullName evidence="10">Permease</fullName>
    </submittedName>
</protein>
<evidence type="ECO:0000256" key="1">
    <source>
        <dbReference type="ARBA" id="ARBA00004651"/>
    </source>
</evidence>
<feature type="transmembrane region" description="Helical" evidence="8">
    <location>
        <begin position="106"/>
        <end position="123"/>
    </location>
</feature>
<dbReference type="Pfam" id="PF00892">
    <property type="entry name" value="EamA"/>
    <property type="match status" value="1"/>
</dbReference>
<dbReference type="AlphaFoldDB" id="A0A4P5PJ68"/>
<keyword evidence="11" id="KW-1185">Reference proteome</keyword>
<sequence>MLKKESGVFAGIIAYVLWGILPFYWKLMPNIGAVDILFYRIVWSLVFMMIYFVLSGKLAAFWIEFRGLLQDKKSFLTVALAAVLISCNWGTFIYTVHIGQVQEASLGYYINPLFNVLAAAIYLKEPLTRQAKLATASAAIGVLLLTIQTGKFPLASIIMAATFCIYGVTKKKVVLSASASLTIETMVIAPVGLVYLIFFSKAGFMGYDLTSNLLTMGAGIVTAIPLLLFAYAAKKMSYVTLGFIQYIAPTIMLLQAVFVFHEPYGLAQLAAFSFIWLGILIFIVGNLLNMRKANI</sequence>
<keyword evidence="6 8" id="KW-1133">Transmembrane helix</keyword>
<evidence type="ECO:0000259" key="9">
    <source>
        <dbReference type="Pfam" id="PF00892"/>
    </source>
</evidence>
<evidence type="ECO:0000256" key="6">
    <source>
        <dbReference type="ARBA" id="ARBA00022989"/>
    </source>
</evidence>
<evidence type="ECO:0000256" key="7">
    <source>
        <dbReference type="ARBA" id="ARBA00023136"/>
    </source>
</evidence>
<feature type="transmembrane region" description="Helical" evidence="8">
    <location>
        <begin position="75"/>
        <end position="94"/>
    </location>
</feature>
<feature type="transmembrane region" description="Helical" evidence="8">
    <location>
        <begin position="181"/>
        <end position="200"/>
    </location>
</feature>
<comment type="caution">
    <text evidence="10">The sequence shown here is derived from an EMBL/GenBank/DDBJ whole genome shotgun (WGS) entry which is preliminary data.</text>
</comment>
<dbReference type="Proteomes" id="UP000290567">
    <property type="component" value="Unassembled WGS sequence"/>
</dbReference>
<keyword evidence="4" id="KW-1003">Cell membrane</keyword>
<feature type="transmembrane region" description="Helical" evidence="8">
    <location>
        <begin position="238"/>
        <end position="260"/>
    </location>
</feature>
<evidence type="ECO:0000256" key="4">
    <source>
        <dbReference type="ARBA" id="ARBA00022475"/>
    </source>
</evidence>
<evidence type="ECO:0000313" key="10">
    <source>
        <dbReference type="EMBL" id="GCF95632.1"/>
    </source>
</evidence>
<accession>A0A4P5PJ68</accession>
<organism evidence="10 11">
    <name type="scientific">Enterococcus florum</name>
    <dbReference type="NCBI Taxonomy" id="2480627"/>
    <lineage>
        <taxon>Bacteria</taxon>
        <taxon>Bacillati</taxon>
        <taxon>Bacillota</taxon>
        <taxon>Bacilli</taxon>
        <taxon>Lactobacillales</taxon>
        <taxon>Enterococcaceae</taxon>
        <taxon>Enterococcus</taxon>
    </lineage>
</organism>